<dbReference type="Pfam" id="PF12833">
    <property type="entry name" value="HTH_18"/>
    <property type="match status" value="1"/>
</dbReference>
<accession>A0A644UZT5</accession>
<keyword evidence="3" id="KW-0804">Transcription</keyword>
<dbReference type="PANTHER" id="PTHR47893:SF1">
    <property type="entry name" value="REGULATORY PROTEIN PCHR"/>
    <property type="match status" value="1"/>
</dbReference>
<evidence type="ECO:0000259" key="4">
    <source>
        <dbReference type="PROSITE" id="PS01124"/>
    </source>
</evidence>
<dbReference type="GO" id="GO:0043565">
    <property type="term" value="F:sequence-specific DNA binding"/>
    <property type="evidence" value="ECO:0007669"/>
    <property type="project" value="InterPro"/>
</dbReference>
<dbReference type="EMBL" id="VSSQ01000191">
    <property type="protein sequence ID" value="MPL84586.1"/>
    <property type="molecule type" value="Genomic_DNA"/>
</dbReference>
<dbReference type="InterPro" id="IPR020449">
    <property type="entry name" value="Tscrpt_reg_AraC-type_HTH"/>
</dbReference>
<sequence>MIIMKKNPLKINIDKKYENSMKIFNENSFKTVYSFDFKLAKGKMISYGVFPGIYLINIEIHGFEINEFNRMNSNQEITINHCKKGRFECKFKGKYHYLEEGDLVVSTKNTESNYSTFPLGYYEGIEIYINKKSAKPFLKDVFGYSFDLNELYNKISENNDFLLIKSTKEIEHIFNEMYYVDEKIQKIYFKLKVLELFLFLKITPLNNTIENRKYFSKKQVETIKTIRKELIENIQKPITLEYLSKKYNISITSLKTSFKSIYGKPVYTWRKEYRLQVAKELLNKEDYKISYIANKVGYKNSSKFSAAFKDYYKITPSQYRLKENKRKL</sequence>
<dbReference type="PROSITE" id="PS00041">
    <property type="entry name" value="HTH_ARAC_FAMILY_1"/>
    <property type="match status" value="1"/>
</dbReference>
<dbReference type="Gene3D" id="1.10.10.60">
    <property type="entry name" value="Homeodomain-like"/>
    <property type="match status" value="1"/>
</dbReference>
<protein>
    <submittedName>
        <fullName evidence="5">HTH-type transcriptional activator RhaR</fullName>
    </submittedName>
</protein>
<name>A0A644UZT5_9ZZZZ</name>
<dbReference type="GO" id="GO:0003700">
    <property type="term" value="F:DNA-binding transcription factor activity"/>
    <property type="evidence" value="ECO:0007669"/>
    <property type="project" value="InterPro"/>
</dbReference>
<dbReference type="PRINTS" id="PR00032">
    <property type="entry name" value="HTHARAC"/>
</dbReference>
<dbReference type="AlphaFoldDB" id="A0A644UZT5"/>
<evidence type="ECO:0000256" key="2">
    <source>
        <dbReference type="ARBA" id="ARBA00023125"/>
    </source>
</evidence>
<evidence type="ECO:0000256" key="1">
    <source>
        <dbReference type="ARBA" id="ARBA00023015"/>
    </source>
</evidence>
<organism evidence="5">
    <name type="scientific">bioreactor metagenome</name>
    <dbReference type="NCBI Taxonomy" id="1076179"/>
    <lineage>
        <taxon>unclassified sequences</taxon>
        <taxon>metagenomes</taxon>
        <taxon>ecological metagenomes</taxon>
    </lineage>
</organism>
<comment type="caution">
    <text evidence="5">The sequence shown here is derived from an EMBL/GenBank/DDBJ whole genome shotgun (WGS) entry which is preliminary data.</text>
</comment>
<evidence type="ECO:0000313" key="5">
    <source>
        <dbReference type="EMBL" id="MPL84586.1"/>
    </source>
</evidence>
<dbReference type="SUPFAM" id="SSF46689">
    <property type="entry name" value="Homeodomain-like"/>
    <property type="match status" value="1"/>
</dbReference>
<dbReference type="PANTHER" id="PTHR47893">
    <property type="entry name" value="REGULATORY PROTEIN PCHR"/>
    <property type="match status" value="1"/>
</dbReference>
<dbReference type="InterPro" id="IPR009057">
    <property type="entry name" value="Homeodomain-like_sf"/>
</dbReference>
<dbReference type="SMART" id="SM00342">
    <property type="entry name" value="HTH_ARAC"/>
    <property type="match status" value="1"/>
</dbReference>
<reference evidence="5" key="1">
    <citation type="submission" date="2019-08" db="EMBL/GenBank/DDBJ databases">
        <authorList>
            <person name="Kucharzyk K."/>
            <person name="Murdoch R.W."/>
            <person name="Higgins S."/>
            <person name="Loffler F."/>
        </authorList>
    </citation>
    <scope>NUCLEOTIDE SEQUENCE</scope>
</reference>
<dbReference type="InterPro" id="IPR018060">
    <property type="entry name" value="HTH_AraC"/>
</dbReference>
<proteinExistence type="predicted"/>
<dbReference type="InterPro" id="IPR053142">
    <property type="entry name" value="PchR_regulatory_protein"/>
</dbReference>
<dbReference type="PROSITE" id="PS01124">
    <property type="entry name" value="HTH_ARAC_FAMILY_2"/>
    <property type="match status" value="1"/>
</dbReference>
<evidence type="ECO:0000256" key="3">
    <source>
        <dbReference type="ARBA" id="ARBA00023163"/>
    </source>
</evidence>
<keyword evidence="2" id="KW-0238">DNA-binding</keyword>
<dbReference type="InterPro" id="IPR018062">
    <property type="entry name" value="HTH_AraC-typ_CS"/>
</dbReference>
<keyword evidence="1" id="KW-0805">Transcription regulation</keyword>
<gene>
    <name evidence="5" type="primary">rhaR_27</name>
    <name evidence="5" type="ORF">SDC9_30551</name>
</gene>
<feature type="domain" description="HTH araC/xylS-type" evidence="4">
    <location>
        <begin position="224"/>
        <end position="322"/>
    </location>
</feature>